<keyword evidence="3" id="KW-1185">Reference proteome</keyword>
<protein>
    <submittedName>
        <fullName evidence="2">Uncharacterized protein</fullName>
    </submittedName>
</protein>
<evidence type="ECO:0000256" key="1">
    <source>
        <dbReference type="SAM" id="MobiDB-lite"/>
    </source>
</evidence>
<sequence>MVMSAYDEIKESYHQKVISNLRTFEKAVSKTTQDFVASQAARRGGYGEHGAQRKPLAAQVPSKTARGRGPVRSVLT</sequence>
<comment type="caution">
    <text evidence="2">The sequence shown here is derived from an EMBL/GenBank/DDBJ whole genome shotgun (WGS) entry which is preliminary data.</text>
</comment>
<evidence type="ECO:0000313" key="3">
    <source>
        <dbReference type="Proteomes" id="UP000006237"/>
    </source>
</evidence>
<reference evidence="2 3" key="1">
    <citation type="submission" date="2009-01" db="EMBL/GenBank/DDBJ databases">
        <authorList>
            <person name="Qin X."/>
            <person name="Bachman B."/>
            <person name="Battles P."/>
            <person name="Bell A."/>
            <person name="Bess C."/>
            <person name="Bickham C."/>
            <person name="Chaboub L."/>
            <person name="Chen D."/>
            <person name="Coyle M."/>
            <person name="Deiros D.R."/>
            <person name="Dinh H."/>
            <person name="Forbes L."/>
            <person name="Fowler G."/>
            <person name="Francisco L."/>
            <person name="Fu Q."/>
            <person name="Gubbala S."/>
            <person name="Hale W."/>
            <person name="Han Y."/>
            <person name="Hemphill L."/>
            <person name="Highlander S.K."/>
            <person name="Hirani K."/>
            <person name="Hogues M."/>
            <person name="Jackson L."/>
            <person name="Jakkamsetti A."/>
            <person name="Javaid M."/>
            <person name="Jiang H."/>
            <person name="Korchina V."/>
            <person name="Kovar C."/>
            <person name="Lara F."/>
            <person name="Lee S."/>
            <person name="Mata R."/>
            <person name="Mathew T."/>
            <person name="Moen C."/>
            <person name="Morales K."/>
            <person name="Munidasa M."/>
            <person name="Nazareth L."/>
            <person name="Ngo R."/>
            <person name="Nguyen L."/>
            <person name="Okwuonu G."/>
            <person name="Ongeri F."/>
            <person name="Patil S."/>
            <person name="Petrosino J."/>
            <person name="Pham C."/>
            <person name="Pham P."/>
            <person name="Pu L.-L."/>
            <person name="Puazo M."/>
            <person name="Raj R."/>
            <person name="Reid J."/>
            <person name="Rouhana J."/>
            <person name="Saada N."/>
            <person name="Shang Y."/>
            <person name="Simmons D."/>
            <person name="Thornton R."/>
            <person name="Warren J."/>
            <person name="Weissenberger G."/>
            <person name="Zhang J."/>
            <person name="Zhang L."/>
            <person name="Zhou C."/>
            <person name="Zhu D."/>
            <person name="Muzny D."/>
            <person name="Worley K."/>
            <person name="Gibbs R."/>
        </authorList>
    </citation>
    <scope>NUCLEOTIDE SEQUENCE [LARGE SCALE GENOMIC DNA]</scope>
    <source>
        <strain evidence="2 3">ATCC 51866</strain>
    </source>
</reference>
<evidence type="ECO:0000313" key="2">
    <source>
        <dbReference type="EMBL" id="EEI63461.1"/>
    </source>
</evidence>
<proteinExistence type="predicted"/>
<feature type="region of interest" description="Disordered" evidence="1">
    <location>
        <begin position="40"/>
        <end position="76"/>
    </location>
</feature>
<accession>A0ABP2DU10</accession>
<dbReference type="Proteomes" id="UP000006237">
    <property type="component" value="Unassembled WGS sequence"/>
</dbReference>
<gene>
    <name evidence="2" type="ORF">HMPREF0293_1102</name>
</gene>
<organism evidence="2 3">
    <name type="scientific">Corynebacterium glucuronolyticum ATCC 51866</name>
    <dbReference type="NCBI Taxonomy" id="548478"/>
    <lineage>
        <taxon>Bacteria</taxon>
        <taxon>Bacillati</taxon>
        <taxon>Actinomycetota</taxon>
        <taxon>Actinomycetes</taxon>
        <taxon>Mycobacteriales</taxon>
        <taxon>Corynebacteriaceae</taxon>
        <taxon>Corynebacterium</taxon>
    </lineage>
</organism>
<dbReference type="EMBL" id="ACHF01000028">
    <property type="protein sequence ID" value="EEI63461.1"/>
    <property type="molecule type" value="Genomic_DNA"/>
</dbReference>
<name>A0ABP2DU10_9CORY</name>